<dbReference type="EMBL" id="CP053069">
    <property type="protein sequence ID" value="QJR09956.1"/>
    <property type="molecule type" value="Genomic_DNA"/>
</dbReference>
<dbReference type="KEGG" id="uru:DSM104443_01007"/>
<organism evidence="2 3">
    <name type="scientific">Usitatibacter rugosus</name>
    <dbReference type="NCBI Taxonomy" id="2732067"/>
    <lineage>
        <taxon>Bacteria</taxon>
        <taxon>Pseudomonadati</taxon>
        <taxon>Pseudomonadota</taxon>
        <taxon>Betaproteobacteria</taxon>
        <taxon>Nitrosomonadales</taxon>
        <taxon>Usitatibacteraceae</taxon>
        <taxon>Usitatibacter</taxon>
    </lineage>
</organism>
<dbReference type="PANTHER" id="PTHR42912">
    <property type="entry name" value="METHYLTRANSFERASE"/>
    <property type="match status" value="1"/>
</dbReference>
<dbReference type="CDD" id="cd02440">
    <property type="entry name" value="AdoMet_MTases"/>
    <property type="match status" value="1"/>
</dbReference>
<keyword evidence="3" id="KW-1185">Reference proteome</keyword>
<protein>
    <recommendedName>
        <fullName evidence="1">Methyltransferase domain-containing protein</fullName>
    </recommendedName>
</protein>
<dbReference type="InterPro" id="IPR041698">
    <property type="entry name" value="Methyltransf_25"/>
</dbReference>
<evidence type="ECO:0000313" key="2">
    <source>
        <dbReference type="EMBL" id="QJR09956.1"/>
    </source>
</evidence>
<evidence type="ECO:0000259" key="1">
    <source>
        <dbReference type="Pfam" id="PF13649"/>
    </source>
</evidence>
<dbReference type="AlphaFoldDB" id="A0A6M4GS90"/>
<dbReference type="PANTHER" id="PTHR42912:SF98">
    <property type="entry name" value="UNCHARACTERISED METHYLTRANSFERASE RV1498C"/>
    <property type="match status" value="1"/>
</dbReference>
<gene>
    <name evidence="2" type="ORF">DSM104443_01007</name>
</gene>
<dbReference type="InterPro" id="IPR050508">
    <property type="entry name" value="Methyltransf_Superfamily"/>
</dbReference>
<proteinExistence type="predicted"/>
<dbReference type="SUPFAM" id="SSF53335">
    <property type="entry name" value="S-adenosyl-L-methionine-dependent methyltransferases"/>
    <property type="match status" value="1"/>
</dbReference>
<reference evidence="2 3" key="1">
    <citation type="submission" date="2020-04" db="EMBL/GenBank/DDBJ databases">
        <title>Usitatibacter rugosus gen. nov., sp. nov. and Usitatibacter palustris sp. nov., novel members of Usitatibacteraceae fam. nov. within the order Nitrosomonadales isolated from soil.</title>
        <authorList>
            <person name="Huber K.J."/>
            <person name="Neumann-Schaal M."/>
            <person name="Geppert A."/>
            <person name="Luckner M."/>
            <person name="Wanner G."/>
            <person name="Overmann J."/>
        </authorList>
    </citation>
    <scope>NUCLEOTIDE SEQUENCE [LARGE SCALE GENOMIC DNA]</scope>
    <source>
        <strain evidence="2 3">0125_3</strain>
    </source>
</reference>
<dbReference type="InterPro" id="IPR029063">
    <property type="entry name" value="SAM-dependent_MTases_sf"/>
</dbReference>
<feature type="domain" description="Methyltransferase" evidence="1">
    <location>
        <begin position="170"/>
        <end position="261"/>
    </location>
</feature>
<dbReference type="Pfam" id="PF13649">
    <property type="entry name" value="Methyltransf_25"/>
    <property type="match status" value="1"/>
</dbReference>
<accession>A0A6M4GS90</accession>
<dbReference type="Proteomes" id="UP000501534">
    <property type="component" value="Chromosome"/>
</dbReference>
<sequence length="358" mass="39844">MVALGIGYFRAEPWTIETIGIDDDGLRVSGWVLPPLAGLPARFTWNDRPFDAVEFPIARDDVGRHFLTRAYSAASGFACRVRASRAEIFEREFLRIEYGFHGRPKPFAAANAWFFGDPDRDPPLPETERLVRVIGRDDSFQFRLGGATDFKRICAIAARHGAPIGPGNRILDWGVGCGRVARYLQRVEGVEVHGADIDADNADWCARNLRGEYRSVPLMPPTDYPDGHFDLVYGVSVFTHLSQLAQDAWLRELARITRPGGTVIVTTHGETAIEYGGGGLEANALRKERLRKEGFLVTSANDQIAAAIGNSDYYLNVDHAPWYVRRHWGRFLEVVAMIPGAIGVHDVVVLRNSRTSIQ</sequence>
<dbReference type="GO" id="GO:0008168">
    <property type="term" value="F:methyltransferase activity"/>
    <property type="evidence" value="ECO:0007669"/>
    <property type="project" value="TreeGrafter"/>
</dbReference>
<evidence type="ECO:0000313" key="3">
    <source>
        <dbReference type="Proteomes" id="UP000501534"/>
    </source>
</evidence>
<dbReference type="Gene3D" id="3.40.50.150">
    <property type="entry name" value="Vaccinia Virus protein VP39"/>
    <property type="match status" value="1"/>
</dbReference>
<name>A0A6M4GS90_9PROT</name>